<dbReference type="Pfam" id="PF00027">
    <property type="entry name" value="cNMP_binding"/>
    <property type="match status" value="1"/>
</dbReference>
<dbReference type="CDD" id="cd00038">
    <property type="entry name" value="CAP_ED"/>
    <property type="match status" value="1"/>
</dbReference>
<dbReference type="PROSITE" id="PS50042">
    <property type="entry name" value="CNMP_BINDING_3"/>
    <property type="match status" value="1"/>
</dbReference>
<proteinExistence type="predicted"/>
<evidence type="ECO:0000256" key="1">
    <source>
        <dbReference type="ARBA" id="ARBA00023015"/>
    </source>
</evidence>
<gene>
    <name evidence="5" type="ORF">SAMN04488090_3172</name>
</gene>
<dbReference type="GO" id="GO:0005829">
    <property type="term" value="C:cytosol"/>
    <property type="evidence" value="ECO:0007669"/>
    <property type="project" value="TreeGrafter"/>
</dbReference>
<dbReference type="RefSeq" id="WP_093204202.1">
    <property type="nucleotide sequence ID" value="NZ_FNGS01000005.1"/>
</dbReference>
<reference evidence="5 6" key="1">
    <citation type="submission" date="2016-10" db="EMBL/GenBank/DDBJ databases">
        <authorList>
            <person name="de Groot N.N."/>
        </authorList>
    </citation>
    <scope>NUCLEOTIDE SEQUENCE [LARGE SCALE GENOMIC DNA]</scope>
    <source>
        <strain evidence="5 6">DSM 21668</strain>
    </source>
</reference>
<dbReference type="InterPro" id="IPR036388">
    <property type="entry name" value="WH-like_DNA-bd_sf"/>
</dbReference>
<dbReference type="EMBL" id="FNGS01000005">
    <property type="protein sequence ID" value="SDM30295.1"/>
    <property type="molecule type" value="Genomic_DNA"/>
</dbReference>
<dbReference type="STRING" id="563176.SAMN04488090_3172"/>
<protein>
    <submittedName>
        <fullName evidence="5">CRP/FNR family transcriptional regulator, anaerobic regulatory protein</fullName>
    </submittedName>
</protein>
<dbReference type="GO" id="GO:0003700">
    <property type="term" value="F:DNA-binding transcription factor activity"/>
    <property type="evidence" value="ECO:0007669"/>
    <property type="project" value="TreeGrafter"/>
</dbReference>
<organism evidence="5 6">
    <name type="scientific">Siphonobacter aquaeclarae</name>
    <dbReference type="NCBI Taxonomy" id="563176"/>
    <lineage>
        <taxon>Bacteria</taxon>
        <taxon>Pseudomonadati</taxon>
        <taxon>Bacteroidota</taxon>
        <taxon>Cytophagia</taxon>
        <taxon>Cytophagales</taxon>
        <taxon>Cytophagaceae</taxon>
        <taxon>Siphonobacter</taxon>
    </lineage>
</organism>
<dbReference type="InterPro" id="IPR012318">
    <property type="entry name" value="HTH_CRP"/>
</dbReference>
<dbReference type="InterPro" id="IPR014710">
    <property type="entry name" value="RmlC-like_jellyroll"/>
</dbReference>
<evidence type="ECO:0000256" key="2">
    <source>
        <dbReference type="ARBA" id="ARBA00023125"/>
    </source>
</evidence>
<accession>A0A1G9S6A8</accession>
<sequence length="215" mass="24479">MKLSTDQLRELLPDLFEFRLLEELAQAGEFRTLDSGTALIRPGEFIRSVPIVLSGTIKVLRPDTEGREALLYYLGSHDSCAMSLTCCVGRRASEVAAVAEERTTVLLVPAEQVDNWLCQYPTWKAFIFRTYQRRFENLLETVDSVIFHQLDQRLLEYLRKKTAAAGSHTLLITHEEIARELATSREVVSRLLKQLEKNGRVALTRNKITYYGGAM</sequence>
<feature type="domain" description="Cyclic nucleotide-binding" evidence="4">
    <location>
        <begin position="1"/>
        <end position="78"/>
    </location>
</feature>
<dbReference type="InterPro" id="IPR036390">
    <property type="entry name" value="WH_DNA-bd_sf"/>
</dbReference>
<name>A0A1G9S6A8_9BACT</name>
<keyword evidence="6" id="KW-1185">Reference proteome</keyword>
<dbReference type="Pfam" id="PF13545">
    <property type="entry name" value="HTH_Crp_2"/>
    <property type="match status" value="1"/>
</dbReference>
<dbReference type="SUPFAM" id="SSF46785">
    <property type="entry name" value="Winged helix' DNA-binding domain"/>
    <property type="match status" value="1"/>
</dbReference>
<keyword evidence="2" id="KW-0238">DNA-binding</keyword>
<evidence type="ECO:0000259" key="4">
    <source>
        <dbReference type="PROSITE" id="PS50042"/>
    </source>
</evidence>
<dbReference type="InterPro" id="IPR000595">
    <property type="entry name" value="cNMP-bd_dom"/>
</dbReference>
<dbReference type="Proteomes" id="UP000198901">
    <property type="component" value="Unassembled WGS sequence"/>
</dbReference>
<dbReference type="Gene3D" id="1.10.10.10">
    <property type="entry name" value="Winged helix-like DNA-binding domain superfamily/Winged helix DNA-binding domain"/>
    <property type="match status" value="1"/>
</dbReference>
<evidence type="ECO:0000256" key="3">
    <source>
        <dbReference type="ARBA" id="ARBA00023163"/>
    </source>
</evidence>
<dbReference type="Gene3D" id="2.60.120.10">
    <property type="entry name" value="Jelly Rolls"/>
    <property type="match status" value="1"/>
</dbReference>
<keyword evidence="1" id="KW-0805">Transcription regulation</keyword>
<dbReference type="SMART" id="SM00419">
    <property type="entry name" value="HTH_CRP"/>
    <property type="match status" value="1"/>
</dbReference>
<dbReference type="CDD" id="cd00092">
    <property type="entry name" value="HTH_CRP"/>
    <property type="match status" value="1"/>
</dbReference>
<dbReference type="InterPro" id="IPR018490">
    <property type="entry name" value="cNMP-bd_dom_sf"/>
</dbReference>
<evidence type="ECO:0000313" key="6">
    <source>
        <dbReference type="Proteomes" id="UP000198901"/>
    </source>
</evidence>
<dbReference type="PANTHER" id="PTHR24567:SF26">
    <property type="entry name" value="REGULATORY PROTEIN YEIL"/>
    <property type="match status" value="1"/>
</dbReference>
<keyword evidence="3" id="KW-0804">Transcription</keyword>
<dbReference type="InterPro" id="IPR050397">
    <property type="entry name" value="Env_Response_Regulators"/>
</dbReference>
<dbReference type="SUPFAM" id="SSF51206">
    <property type="entry name" value="cAMP-binding domain-like"/>
    <property type="match status" value="1"/>
</dbReference>
<dbReference type="GO" id="GO:0003677">
    <property type="term" value="F:DNA binding"/>
    <property type="evidence" value="ECO:0007669"/>
    <property type="project" value="UniProtKB-KW"/>
</dbReference>
<dbReference type="OrthoDB" id="9776746at2"/>
<dbReference type="PANTHER" id="PTHR24567">
    <property type="entry name" value="CRP FAMILY TRANSCRIPTIONAL REGULATORY PROTEIN"/>
    <property type="match status" value="1"/>
</dbReference>
<dbReference type="AlphaFoldDB" id="A0A1G9S6A8"/>
<evidence type="ECO:0000313" key="5">
    <source>
        <dbReference type="EMBL" id="SDM30295.1"/>
    </source>
</evidence>